<dbReference type="PROSITE" id="PS51020">
    <property type="entry name" value="SPONDIN"/>
    <property type="match status" value="1"/>
</dbReference>
<organism evidence="6 7">
    <name type="scientific">Allacma fusca</name>
    <dbReference type="NCBI Taxonomy" id="39272"/>
    <lineage>
        <taxon>Eukaryota</taxon>
        <taxon>Metazoa</taxon>
        <taxon>Ecdysozoa</taxon>
        <taxon>Arthropoda</taxon>
        <taxon>Hexapoda</taxon>
        <taxon>Collembola</taxon>
        <taxon>Symphypleona</taxon>
        <taxon>Sminthuridae</taxon>
        <taxon>Allacma</taxon>
    </lineage>
</organism>
<name>A0A8J2LFS7_9HEXA</name>
<evidence type="ECO:0000313" key="6">
    <source>
        <dbReference type="EMBL" id="CAG7830858.1"/>
    </source>
</evidence>
<accession>A0A8J2LFS7</accession>
<keyword evidence="7" id="KW-1185">Reference proteome</keyword>
<evidence type="ECO:0000256" key="3">
    <source>
        <dbReference type="ARBA" id="ARBA00023180"/>
    </source>
</evidence>
<keyword evidence="3" id="KW-0325">Glycoprotein</keyword>
<dbReference type="InterPro" id="IPR044004">
    <property type="entry name" value="TSP1_spondin_dom"/>
</dbReference>
<evidence type="ECO:0000313" key="7">
    <source>
        <dbReference type="Proteomes" id="UP000708208"/>
    </source>
</evidence>
<evidence type="ECO:0000259" key="5">
    <source>
        <dbReference type="PROSITE" id="PS51020"/>
    </source>
</evidence>
<dbReference type="InterPro" id="IPR051418">
    <property type="entry name" value="Spondin/Thrombospondin_T1"/>
</dbReference>
<evidence type="ECO:0000256" key="1">
    <source>
        <dbReference type="ARBA" id="ARBA00022729"/>
    </source>
</evidence>
<dbReference type="PANTHER" id="PTHR11311">
    <property type="entry name" value="SPONDIN"/>
    <property type="match status" value="1"/>
</dbReference>
<dbReference type="InterPro" id="IPR000884">
    <property type="entry name" value="TSP1_rpt"/>
</dbReference>
<feature type="signal peptide" evidence="4">
    <location>
        <begin position="1"/>
        <end position="21"/>
    </location>
</feature>
<dbReference type="OrthoDB" id="6090599at2759"/>
<reference evidence="6" key="1">
    <citation type="submission" date="2021-06" db="EMBL/GenBank/DDBJ databases">
        <authorList>
            <person name="Hodson N. C."/>
            <person name="Mongue J. A."/>
            <person name="Jaron S. K."/>
        </authorList>
    </citation>
    <scope>NUCLEOTIDE SEQUENCE</scope>
</reference>
<evidence type="ECO:0000256" key="4">
    <source>
        <dbReference type="SAM" id="SignalP"/>
    </source>
</evidence>
<keyword evidence="1 4" id="KW-0732">Signal</keyword>
<keyword evidence="2" id="KW-1015">Disulfide bond</keyword>
<proteinExistence type="predicted"/>
<gene>
    <name evidence="6" type="ORF">AFUS01_LOCUS40631</name>
</gene>
<dbReference type="PROSITE" id="PS50092">
    <property type="entry name" value="TSP1"/>
    <property type="match status" value="1"/>
</dbReference>
<sequence>MCTFSFPSLFLFCAIFFTSHGRPQCSNEKLVLYQVTLTTFWSRTNFPKQYPEFRPPAQFSKLVGRSHSENFNIFEIGEMASDAPIVQPSFQFQISQGLKKFAETGLSDLLDEYSQGASGVLDAFNAPAIGQGVGETETQFFLDSNHSRVSMVIRIIPSPDWFIGVSSLDLCVGNEWIESLAINVTHLCDAGTDSGYTFTAPNFETVPPETITRITSQEPNHKASSFYYPDKESLPTIATVTLSKLKEYSPWKAGDESTMFPSHQLLDDIDSNDIGNEIGDLAEVDGLNSRVVKRRRLRKLKGSRVRDCRVSEWSEWSECSALCGVGVQHRSRYIINHPRGGSSSCPPIADKRLYSFRAVSPRQQENGSKACIMQFQNDKGQLTISPLPLSSKAMEYLGLVKNAILVKDFVHDY</sequence>
<evidence type="ECO:0000256" key="2">
    <source>
        <dbReference type="ARBA" id="ARBA00023157"/>
    </source>
</evidence>
<dbReference type="NCBIfam" id="NF038123">
    <property type="entry name" value="NF038123_dom"/>
    <property type="match status" value="1"/>
</dbReference>
<dbReference type="PANTHER" id="PTHR11311:SF15">
    <property type="entry name" value="SPONDIN-2"/>
    <property type="match status" value="1"/>
</dbReference>
<dbReference type="EMBL" id="CAJVCH010557887">
    <property type="protein sequence ID" value="CAG7830858.1"/>
    <property type="molecule type" value="Genomic_DNA"/>
</dbReference>
<dbReference type="InterPro" id="IPR009465">
    <property type="entry name" value="Spondin_N"/>
</dbReference>
<dbReference type="Proteomes" id="UP000708208">
    <property type="component" value="Unassembled WGS sequence"/>
</dbReference>
<dbReference type="AlphaFoldDB" id="A0A8J2LFS7"/>
<dbReference type="Pfam" id="PF06468">
    <property type="entry name" value="Spond_N"/>
    <property type="match status" value="1"/>
</dbReference>
<comment type="caution">
    <text evidence="6">The sequence shown here is derived from an EMBL/GenBank/DDBJ whole genome shotgun (WGS) entry which is preliminary data.</text>
</comment>
<feature type="chain" id="PRO_5035295341" description="Spondin domain-containing protein" evidence="4">
    <location>
        <begin position="22"/>
        <end position="413"/>
    </location>
</feature>
<protein>
    <recommendedName>
        <fullName evidence="5">Spondin domain-containing protein</fullName>
    </recommendedName>
</protein>
<dbReference type="SMART" id="SM00209">
    <property type="entry name" value="TSP1"/>
    <property type="match status" value="1"/>
</dbReference>
<feature type="domain" description="Spondin" evidence="5">
    <location>
        <begin position="21"/>
        <end position="222"/>
    </location>
</feature>
<dbReference type="Pfam" id="PF19028">
    <property type="entry name" value="TSP1_spondin"/>
    <property type="match status" value="1"/>
</dbReference>